<evidence type="ECO:0000256" key="2">
    <source>
        <dbReference type="ARBA" id="ARBA00017846"/>
    </source>
</evidence>
<dbReference type="AlphaFoldDB" id="A0AB39VBT4"/>
<dbReference type="PANTHER" id="PTHR47964">
    <property type="entry name" value="ATP-DEPENDENT DNA HELICASE HOMOLOG RECG, CHLOROPLASTIC"/>
    <property type="match status" value="1"/>
</dbReference>
<proteinExistence type="inferred from homology"/>
<dbReference type="InterPro" id="IPR012340">
    <property type="entry name" value="NA-bd_OB-fold"/>
</dbReference>
<dbReference type="EMBL" id="CP165646">
    <property type="protein sequence ID" value="XDU64513.1"/>
    <property type="molecule type" value="Genomic_DNA"/>
</dbReference>
<dbReference type="GO" id="GO:0016787">
    <property type="term" value="F:hydrolase activity"/>
    <property type="evidence" value="ECO:0007669"/>
    <property type="project" value="UniProtKB-KW"/>
</dbReference>
<keyword evidence="7 15" id="KW-0067">ATP-binding</keyword>
<comment type="catalytic activity">
    <reaction evidence="14 15">
        <text>ATP + H2O = ADP + phosphate + H(+)</text>
        <dbReference type="Rhea" id="RHEA:13065"/>
        <dbReference type="ChEBI" id="CHEBI:15377"/>
        <dbReference type="ChEBI" id="CHEBI:15378"/>
        <dbReference type="ChEBI" id="CHEBI:30616"/>
        <dbReference type="ChEBI" id="CHEBI:43474"/>
        <dbReference type="ChEBI" id="CHEBI:456216"/>
        <dbReference type="EC" id="5.6.2.4"/>
    </reaction>
</comment>
<accession>A0AB39VBT4</accession>
<dbReference type="InterPro" id="IPR014001">
    <property type="entry name" value="Helicase_ATP-bd"/>
</dbReference>
<sequence>MKTYNLLYGNLENVKIKGVTKTNIPKFRKLGVFTLYDLLYFFPRAYENRSNHKKIAEILADEFVILQGTVVNVVNQYIKAGRTMFRAVLSDDSGMIELVWFNNRFVKNGIHIGDEIIVYGKVRKTVKFQLVNPEYKKIKQASFDMQEQKQILPIYPSTESLRQQAIRKVMENALMDYGYLLQENLPKEFLQKEKLLGRKEAVLNIHFPENEEKQSKARKRFMLEEILLLEMGILQNRFSVDKANKNIYKLEDNKSLVSKFIKGLDYDLTKAQKRVIKEIYSELKAGKIVNRLIQGDVGSGKTIVSFIMLLYMVENNYQGVIMAPTEILATQHYLGIVDEFMNLDIRVELLTGSVKGKKKEKLLNEIKEGLVDIVIGTHSLIEDNVIFKNLGLIVIDEQHRFGVTQRKLLRDKGNLANLIVMSATPIPRSLALTIYGDLDISIIDELPAGRSPIKTKWIQNEIDRQKMYNFMEKKMKDGRQVYIVSPLIEESESLNVKSAQETYEEYISIFPSRKIGLMHGRQTYKEKQTVMEQFKNHELDILVSTTVIEVGVNVPNASIMVIRDAQRFGLSSLHQLRGRVGRGKYQSYCFLESETTNEISVKRLEVMEETTDGFKIAEEDLKLRNSGEILGTRQSGVSDMLFTDIVKNVKEIKFVRDFVMEYLEKSDGKIENEFLKMDIYKKFFSDETK</sequence>
<dbReference type="Pfam" id="PF00271">
    <property type="entry name" value="Helicase_C"/>
    <property type="match status" value="1"/>
</dbReference>
<dbReference type="Pfam" id="PF17191">
    <property type="entry name" value="RecG_wedge"/>
    <property type="match status" value="1"/>
</dbReference>
<keyword evidence="3 15" id="KW-0547">Nucleotide-binding</keyword>
<evidence type="ECO:0000256" key="5">
    <source>
        <dbReference type="ARBA" id="ARBA00022801"/>
    </source>
</evidence>
<dbReference type="GO" id="GO:0003677">
    <property type="term" value="F:DNA binding"/>
    <property type="evidence" value="ECO:0007669"/>
    <property type="project" value="UniProtKB-KW"/>
</dbReference>
<dbReference type="CDD" id="cd17992">
    <property type="entry name" value="DEXHc_RecG"/>
    <property type="match status" value="1"/>
</dbReference>
<comment type="function">
    <text evidence="15">Plays a critical role in recombination and DNA repair. Helps process Holliday junction intermediates to mature products by catalyzing branch migration. Has replication fork regression activity, unwinds stalled or blocked replication forks to make a HJ that can be resolved. Has a DNA unwinding activity characteristic of a DNA helicase with 3'-5' polarity.</text>
</comment>
<dbReference type="SMART" id="SM00490">
    <property type="entry name" value="HELICc"/>
    <property type="match status" value="1"/>
</dbReference>
<dbReference type="NCBIfam" id="NF008168">
    <property type="entry name" value="PRK10917.2-2"/>
    <property type="match status" value="1"/>
</dbReference>
<dbReference type="CDD" id="cd04488">
    <property type="entry name" value="RecG_wedge_OBF"/>
    <property type="match status" value="1"/>
</dbReference>
<evidence type="ECO:0000256" key="12">
    <source>
        <dbReference type="ARBA" id="ARBA00034617"/>
    </source>
</evidence>
<reference evidence="18" key="1">
    <citation type="submission" date="2024-07" db="EMBL/GenBank/DDBJ databases">
        <authorList>
            <person name="Li X.-J."/>
            <person name="Wang X."/>
        </authorList>
    </citation>
    <scope>NUCLEOTIDE SEQUENCE</scope>
    <source>
        <strain evidence="18">HSP-342</strain>
    </source>
</reference>
<evidence type="ECO:0000256" key="3">
    <source>
        <dbReference type="ARBA" id="ARBA00022741"/>
    </source>
</evidence>
<protein>
    <recommendedName>
        <fullName evidence="2 15">ATP-dependent DNA helicase RecG</fullName>
        <ecNumber evidence="13 15">5.6.2.4</ecNumber>
    </recommendedName>
</protein>
<evidence type="ECO:0000256" key="14">
    <source>
        <dbReference type="ARBA" id="ARBA00048988"/>
    </source>
</evidence>
<evidence type="ECO:0000313" key="18">
    <source>
        <dbReference type="EMBL" id="XDU64513.1"/>
    </source>
</evidence>
<dbReference type="InterPro" id="IPR033454">
    <property type="entry name" value="RecG_wedge"/>
</dbReference>
<keyword evidence="9 15" id="KW-0233">DNA recombination</keyword>
<evidence type="ECO:0000256" key="13">
    <source>
        <dbReference type="ARBA" id="ARBA00034808"/>
    </source>
</evidence>
<evidence type="ECO:0000256" key="10">
    <source>
        <dbReference type="ARBA" id="ARBA00023204"/>
    </source>
</evidence>
<feature type="domain" description="Helicase C-terminal" evidence="17">
    <location>
        <begin position="463"/>
        <end position="622"/>
    </location>
</feature>
<feature type="domain" description="Helicase ATP-binding" evidence="16">
    <location>
        <begin position="282"/>
        <end position="443"/>
    </location>
</feature>
<dbReference type="Gene3D" id="2.40.50.140">
    <property type="entry name" value="Nucleic acid-binding proteins"/>
    <property type="match status" value="1"/>
</dbReference>
<dbReference type="PROSITE" id="PS51194">
    <property type="entry name" value="HELICASE_CTER"/>
    <property type="match status" value="1"/>
</dbReference>
<evidence type="ECO:0000256" key="7">
    <source>
        <dbReference type="ARBA" id="ARBA00022840"/>
    </source>
</evidence>
<evidence type="ECO:0000256" key="9">
    <source>
        <dbReference type="ARBA" id="ARBA00023172"/>
    </source>
</evidence>
<dbReference type="SMART" id="SM00487">
    <property type="entry name" value="DEXDc"/>
    <property type="match status" value="1"/>
</dbReference>
<gene>
    <name evidence="18" type="primary">recG</name>
    <name evidence="18" type="ORF">AB8B23_11425</name>
</gene>
<evidence type="ECO:0000256" key="15">
    <source>
        <dbReference type="RuleBase" id="RU363016"/>
    </source>
</evidence>
<dbReference type="InterPro" id="IPR001650">
    <property type="entry name" value="Helicase_C-like"/>
</dbReference>
<dbReference type="PROSITE" id="PS51192">
    <property type="entry name" value="HELICASE_ATP_BIND_1"/>
    <property type="match status" value="1"/>
</dbReference>
<dbReference type="GO" id="GO:0005524">
    <property type="term" value="F:ATP binding"/>
    <property type="evidence" value="ECO:0007669"/>
    <property type="project" value="UniProtKB-KW"/>
</dbReference>
<evidence type="ECO:0000259" key="17">
    <source>
        <dbReference type="PROSITE" id="PS51194"/>
    </source>
</evidence>
<dbReference type="EC" id="5.6.2.4" evidence="13 15"/>
<dbReference type="SUPFAM" id="SSF50249">
    <property type="entry name" value="Nucleic acid-binding proteins"/>
    <property type="match status" value="1"/>
</dbReference>
<dbReference type="InterPro" id="IPR027417">
    <property type="entry name" value="P-loop_NTPase"/>
</dbReference>
<dbReference type="NCBIfam" id="TIGR00643">
    <property type="entry name" value="recG"/>
    <property type="match status" value="1"/>
</dbReference>
<dbReference type="InterPro" id="IPR004609">
    <property type="entry name" value="ATP-dep_DNA_helicase_RecG"/>
</dbReference>
<dbReference type="GO" id="GO:0006281">
    <property type="term" value="P:DNA repair"/>
    <property type="evidence" value="ECO:0007669"/>
    <property type="project" value="UniProtKB-UniRule"/>
</dbReference>
<keyword evidence="4 15" id="KW-0227">DNA damage</keyword>
<dbReference type="SUPFAM" id="SSF52540">
    <property type="entry name" value="P-loop containing nucleoside triphosphate hydrolases"/>
    <property type="match status" value="2"/>
</dbReference>
<evidence type="ECO:0000256" key="8">
    <source>
        <dbReference type="ARBA" id="ARBA00023125"/>
    </source>
</evidence>
<dbReference type="InterPro" id="IPR047112">
    <property type="entry name" value="RecG/Mfd"/>
</dbReference>
<comment type="catalytic activity">
    <reaction evidence="12 15">
        <text>Couples ATP hydrolysis with the unwinding of duplex DNA by translocating in the 3'-5' direction.</text>
        <dbReference type="EC" id="5.6.2.4"/>
    </reaction>
</comment>
<keyword evidence="6 15" id="KW-0347">Helicase</keyword>
<comment type="similarity">
    <text evidence="1 15">Belongs to the helicase family. RecG subfamily.</text>
</comment>
<dbReference type="NCBIfam" id="NF008165">
    <property type="entry name" value="PRK10917.1-3"/>
    <property type="match status" value="1"/>
</dbReference>
<dbReference type="Gene3D" id="3.40.50.300">
    <property type="entry name" value="P-loop containing nucleotide triphosphate hydrolases"/>
    <property type="match status" value="2"/>
</dbReference>
<name>A0AB39VBT4_9FUSO</name>
<dbReference type="GO" id="GO:0006310">
    <property type="term" value="P:DNA recombination"/>
    <property type="evidence" value="ECO:0007669"/>
    <property type="project" value="UniProtKB-UniRule"/>
</dbReference>
<keyword evidence="11" id="KW-0413">Isomerase</keyword>
<evidence type="ECO:0000256" key="11">
    <source>
        <dbReference type="ARBA" id="ARBA00023235"/>
    </source>
</evidence>
<keyword evidence="5 15" id="KW-0378">Hydrolase</keyword>
<dbReference type="Pfam" id="PF00270">
    <property type="entry name" value="DEAD"/>
    <property type="match status" value="1"/>
</dbReference>
<dbReference type="PANTHER" id="PTHR47964:SF1">
    <property type="entry name" value="ATP-DEPENDENT DNA HELICASE HOMOLOG RECG, CHLOROPLASTIC"/>
    <property type="match status" value="1"/>
</dbReference>
<dbReference type="RefSeq" id="WP_369712837.1">
    <property type="nucleotide sequence ID" value="NZ_CP165646.1"/>
</dbReference>
<dbReference type="GO" id="GO:0043138">
    <property type="term" value="F:3'-5' DNA helicase activity"/>
    <property type="evidence" value="ECO:0007669"/>
    <property type="project" value="UniProtKB-EC"/>
</dbReference>
<evidence type="ECO:0000256" key="1">
    <source>
        <dbReference type="ARBA" id="ARBA00007504"/>
    </source>
</evidence>
<dbReference type="Pfam" id="PF19833">
    <property type="entry name" value="RecG_dom3_C"/>
    <property type="match status" value="1"/>
</dbReference>
<keyword evidence="8" id="KW-0238">DNA-binding</keyword>
<keyword evidence="10 15" id="KW-0234">DNA repair</keyword>
<evidence type="ECO:0000256" key="6">
    <source>
        <dbReference type="ARBA" id="ARBA00022806"/>
    </source>
</evidence>
<evidence type="ECO:0000256" key="4">
    <source>
        <dbReference type="ARBA" id="ARBA00022763"/>
    </source>
</evidence>
<dbReference type="InterPro" id="IPR045562">
    <property type="entry name" value="RecG_dom3_C"/>
</dbReference>
<dbReference type="InterPro" id="IPR011545">
    <property type="entry name" value="DEAD/DEAH_box_helicase_dom"/>
</dbReference>
<dbReference type="KEGG" id="lmes:AB8B23_11425"/>
<evidence type="ECO:0000259" key="16">
    <source>
        <dbReference type="PROSITE" id="PS51192"/>
    </source>
</evidence>
<organism evidence="18">
    <name type="scientific">Leptotrichia mesophila</name>
    <dbReference type="NCBI Taxonomy" id="3239303"/>
    <lineage>
        <taxon>Bacteria</taxon>
        <taxon>Fusobacteriati</taxon>
        <taxon>Fusobacteriota</taxon>
        <taxon>Fusobacteriia</taxon>
        <taxon>Fusobacteriales</taxon>
        <taxon>Leptotrichiaceae</taxon>
        <taxon>Leptotrichia</taxon>
    </lineage>
</organism>